<dbReference type="AlphaFoldDB" id="A0ABC8JPU9"/>
<gene>
    <name evidence="2" type="ORF">ERUC_LOCUS13269</name>
</gene>
<dbReference type="PANTHER" id="PTHR34659:SF1">
    <property type="entry name" value="PROTEIN EGT2"/>
    <property type="match status" value="1"/>
</dbReference>
<name>A0ABC8JPU9_ERUVS</name>
<evidence type="ECO:0000256" key="1">
    <source>
        <dbReference type="SAM" id="MobiDB-lite"/>
    </source>
</evidence>
<keyword evidence="3" id="KW-1185">Reference proteome</keyword>
<protein>
    <submittedName>
        <fullName evidence="2">Uncharacterized protein</fullName>
    </submittedName>
</protein>
<accession>A0ABC8JPU9</accession>
<reference evidence="2 3" key="1">
    <citation type="submission" date="2022-03" db="EMBL/GenBank/DDBJ databases">
        <authorList>
            <person name="Macdonald S."/>
            <person name="Ahmed S."/>
            <person name="Newling K."/>
        </authorList>
    </citation>
    <scope>NUCLEOTIDE SEQUENCE [LARGE SCALE GENOMIC DNA]</scope>
</reference>
<evidence type="ECO:0000313" key="2">
    <source>
        <dbReference type="EMBL" id="CAH8334556.1"/>
    </source>
</evidence>
<sequence length="348" mass="38750">MAPAWFGKIYNKLETLLVEVDTFTSQSTLCLNSSDPSEWESVRGEPDEFVEDLSSDLQQHHDRLALPSCESPSDPPSHQNFDVSGNVKVEKQVEEDIVNEDLSVSSSSSDGETLSGASLIHEYCDGTLTSATKHGDEESLISNSLTTTQKISSGEALVFPGEEIVEEVRVESFRDYVSTGSQSTQSWGESFGTLIECRDDLRISMDDTNLNPTDTKSSDEPVEDNVSNMRSFNDDNPDDVIHDMSDTAPLNTKELSGMVFQEGPSYVDDNELYALHVRTKKLRSVKRKILDALATKRIREKEYEQLAIWFGDADMGSDLVSEDSEHKEAIDSKSSQVLESEDSHWELL</sequence>
<proteinExistence type="predicted"/>
<feature type="region of interest" description="Disordered" evidence="1">
    <location>
        <begin position="320"/>
        <end position="348"/>
    </location>
</feature>
<dbReference type="Proteomes" id="UP001642260">
    <property type="component" value="Unassembled WGS sequence"/>
</dbReference>
<dbReference type="EMBL" id="CAKOAT010126265">
    <property type="protein sequence ID" value="CAH8334556.1"/>
    <property type="molecule type" value="Genomic_DNA"/>
</dbReference>
<comment type="caution">
    <text evidence="2">The sequence shown here is derived from an EMBL/GenBank/DDBJ whole genome shotgun (WGS) entry which is preliminary data.</text>
</comment>
<feature type="compositionally biased region" description="Polar residues" evidence="1">
    <location>
        <begin position="206"/>
        <end position="215"/>
    </location>
</feature>
<organism evidence="2 3">
    <name type="scientific">Eruca vesicaria subsp. sativa</name>
    <name type="common">Garden rocket</name>
    <name type="synonym">Eruca sativa</name>
    <dbReference type="NCBI Taxonomy" id="29727"/>
    <lineage>
        <taxon>Eukaryota</taxon>
        <taxon>Viridiplantae</taxon>
        <taxon>Streptophyta</taxon>
        <taxon>Embryophyta</taxon>
        <taxon>Tracheophyta</taxon>
        <taxon>Spermatophyta</taxon>
        <taxon>Magnoliopsida</taxon>
        <taxon>eudicotyledons</taxon>
        <taxon>Gunneridae</taxon>
        <taxon>Pentapetalae</taxon>
        <taxon>rosids</taxon>
        <taxon>malvids</taxon>
        <taxon>Brassicales</taxon>
        <taxon>Brassicaceae</taxon>
        <taxon>Brassiceae</taxon>
        <taxon>Eruca</taxon>
    </lineage>
</organism>
<evidence type="ECO:0000313" key="3">
    <source>
        <dbReference type="Proteomes" id="UP001642260"/>
    </source>
</evidence>
<dbReference type="InterPro" id="IPR053273">
    <property type="entry name" value="CST_Regulator"/>
</dbReference>
<feature type="region of interest" description="Disordered" evidence="1">
    <location>
        <begin position="32"/>
        <end position="52"/>
    </location>
</feature>
<dbReference type="PANTHER" id="PTHR34659">
    <property type="entry name" value="BNAA05G11610D PROTEIN"/>
    <property type="match status" value="1"/>
</dbReference>
<feature type="region of interest" description="Disordered" evidence="1">
    <location>
        <begin position="205"/>
        <end position="225"/>
    </location>
</feature>